<evidence type="ECO:0000259" key="1">
    <source>
        <dbReference type="Pfam" id="PF13548"/>
    </source>
</evidence>
<keyword evidence="3" id="KW-1185">Reference proteome</keyword>
<sequence length="161" mass="16583">MLVKISKPFWQVLSLGTLAGMRSTSAPVITSHILSHHQSKNLEHSPLKFMQSKTVAATLKVLALGEIVGDKLPSAPNRTKPAAIGARVLSGALAGAVIYKATGNNLIVGALLGGTAAFASTFGTFHLRKSVVKSSHIVDPIIGAIEDALVIGGSVGLARLA</sequence>
<evidence type="ECO:0000313" key="2">
    <source>
        <dbReference type="EMBL" id="WPU91921.1"/>
    </source>
</evidence>
<dbReference type="EMBL" id="CP139558">
    <property type="protein sequence ID" value="WPU91921.1"/>
    <property type="molecule type" value="Genomic_DNA"/>
</dbReference>
<dbReference type="Pfam" id="PF13548">
    <property type="entry name" value="DUF4126"/>
    <property type="match status" value="1"/>
</dbReference>
<accession>A0ABZ0TGJ2</accession>
<organism evidence="2 3">
    <name type="scientific">Mucilaginibacter sabulilitoris</name>
    <dbReference type="NCBI Taxonomy" id="1173583"/>
    <lineage>
        <taxon>Bacteria</taxon>
        <taxon>Pseudomonadati</taxon>
        <taxon>Bacteroidota</taxon>
        <taxon>Sphingobacteriia</taxon>
        <taxon>Sphingobacteriales</taxon>
        <taxon>Sphingobacteriaceae</taxon>
        <taxon>Mucilaginibacter</taxon>
    </lineage>
</organism>
<feature type="domain" description="DUF4126" evidence="1">
    <location>
        <begin position="12"/>
        <end position="155"/>
    </location>
</feature>
<dbReference type="Proteomes" id="UP001324380">
    <property type="component" value="Chromosome"/>
</dbReference>
<protein>
    <submittedName>
        <fullName evidence="2">DUF4126 family protein</fullName>
    </submittedName>
</protein>
<reference evidence="2 3" key="1">
    <citation type="submission" date="2023-11" db="EMBL/GenBank/DDBJ databases">
        <title>Analysis of the Genomes of Mucilaginibacter gossypii cycad 4 and M. sabulilitoris SNA2: microbes with the potential for plant growth promotion.</title>
        <authorList>
            <person name="Hirsch A.M."/>
            <person name="Humm E."/>
            <person name="Rubbi M."/>
            <person name="Del Vecchio G."/>
            <person name="Ha S.M."/>
            <person name="Pellegrini M."/>
            <person name="Gunsalus R.P."/>
        </authorList>
    </citation>
    <scope>NUCLEOTIDE SEQUENCE [LARGE SCALE GENOMIC DNA]</scope>
    <source>
        <strain evidence="2 3">SNA2</strain>
    </source>
</reference>
<evidence type="ECO:0000313" key="3">
    <source>
        <dbReference type="Proteomes" id="UP001324380"/>
    </source>
</evidence>
<name>A0ABZ0TGJ2_9SPHI</name>
<dbReference type="InterPro" id="IPR025196">
    <property type="entry name" value="DUF4126"/>
</dbReference>
<dbReference type="RefSeq" id="WP_321561087.1">
    <property type="nucleotide sequence ID" value="NZ_CP139558.1"/>
</dbReference>
<gene>
    <name evidence="2" type="ORF">SNE25_21625</name>
</gene>
<proteinExistence type="predicted"/>